<feature type="transmembrane region" description="Helical" evidence="2">
    <location>
        <begin position="327"/>
        <end position="349"/>
    </location>
</feature>
<dbReference type="Pfam" id="PF13719">
    <property type="entry name" value="Zn_ribbon_5"/>
    <property type="match status" value="1"/>
</dbReference>
<dbReference type="InterPro" id="IPR021834">
    <property type="entry name" value="DUF3426"/>
</dbReference>
<organism evidence="4 5">
    <name type="scientific">Gilvimarinus gilvus</name>
    <dbReference type="NCBI Taxonomy" id="3058038"/>
    <lineage>
        <taxon>Bacteria</taxon>
        <taxon>Pseudomonadati</taxon>
        <taxon>Pseudomonadota</taxon>
        <taxon>Gammaproteobacteria</taxon>
        <taxon>Cellvibrionales</taxon>
        <taxon>Cellvibrionaceae</taxon>
        <taxon>Gilvimarinus</taxon>
    </lineage>
</organism>
<proteinExistence type="predicted"/>
<feature type="domain" description="Zinc finger/thioredoxin putative" evidence="3">
    <location>
        <begin position="4"/>
        <end position="40"/>
    </location>
</feature>
<keyword evidence="2" id="KW-0472">Membrane</keyword>
<evidence type="ECO:0000259" key="3">
    <source>
        <dbReference type="Pfam" id="PF13719"/>
    </source>
</evidence>
<evidence type="ECO:0000313" key="5">
    <source>
        <dbReference type="Proteomes" id="UP001273505"/>
    </source>
</evidence>
<accession>A0ABU4RSI4</accession>
<comment type="caution">
    <text evidence="4">The sequence shown here is derived from an EMBL/GenBank/DDBJ whole genome shotgun (WGS) entry which is preliminary data.</text>
</comment>
<keyword evidence="5" id="KW-1185">Reference proteome</keyword>
<reference evidence="4 5" key="1">
    <citation type="submission" date="2023-11" db="EMBL/GenBank/DDBJ databases">
        <title>Gilvimarinus fulvus sp. nov., isolated from the surface of Kelp.</title>
        <authorList>
            <person name="Sun Y.Y."/>
            <person name="Gong Y."/>
            <person name="Du Z.J."/>
        </authorList>
    </citation>
    <scope>NUCLEOTIDE SEQUENCE [LARGE SCALE GENOMIC DNA]</scope>
    <source>
        <strain evidence="4 5">SDUM040013</strain>
    </source>
</reference>
<dbReference type="InterPro" id="IPR011723">
    <property type="entry name" value="Znf/thioredoxin_put"/>
</dbReference>
<dbReference type="NCBIfam" id="TIGR02098">
    <property type="entry name" value="MJ0042_CXXC"/>
    <property type="match status" value="1"/>
</dbReference>
<keyword evidence="2" id="KW-0812">Transmembrane</keyword>
<dbReference type="Proteomes" id="UP001273505">
    <property type="component" value="Unassembled WGS sequence"/>
</dbReference>
<keyword evidence="2" id="KW-1133">Transmembrane helix</keyword>
<feature type="compositionally biased region" description="Basic residues" evidence="1">
    <location>
        <begin position="230"/>
        <end position="240"/>
    </location>
</feature>
<feature type="region of interest" description="Disordered" evidence="1">
    <location>
        <begin position="50"/>
        <end position="114"/>
    </location>
</feature>
<dbReference type="RefSeq" id="WP_302724464.1">
    <property type="nucleotide sequence ID" value="NZ_JAULRU010000797.1"/>
</dbReference>
<gene>
    <name evidence="4" type="ORF">SCD92_00750</name>
</gene>
<feature type="compositionally biased region" description="Polar residues" evidence="1">
    <location>
        <begin position="81"/>
        <end position="99"/>
    </location>
</feature>
<evidence type="ECO:0000256" key="1">
    <source>
        <dbReference type="SAM" id="MobiDB-lite"/>
    </source>
</evidence>
<evidence type="ECO:0000313" key="4">
    <source>
        <dbReference type="EMBL" id="MDX6847865.1"/>
    </source>
</evidence>
<dbReference type="Pfam" id="PF11906">
    <property type="entry name" value="DUF3426"/>
    <property type="match status" value="1"/>
</dbReference>
<dbReference type="EMBL" id="JAXAFO010000001">
    <property type="protein sequence ID" value="MDX6847865.1"/>
    <property type="molecule type" value="Genomic_DNA"/>
</dbReference>
<evidence type="ECO:0000256" key="2">
    <source>
        <dbReference type="SAM" id="Phobius"/>
    </source>
</evidence>
<name>A0ABU4RSI4_9GAMM</name>
<protein>
    <submittedName>
        <fullName evidence="4">DUF3426 domain-containing protein</fullName>
    </submittedName>
</protein>
<feature type="compositionally biased region" description="Low complexity" evidence="1">
    <location>
        <begin position="56"/>
        <end position="73"/>
    </location>
</feature>
<sequence>MAEMVTRCPECSTSFRITHAQIQKARGAVRCGSCLHIFNAQKHLIEGKPVTKKARAPQAAAAQSKTATSAPQQENLDIGSPTPSEHQTAKLDTQTSDQASPGGGLKFDQSQIDRESEISDDQLISDNMHKGAEEDSELFFIEEQRAGHSLFERKLDKHNEEFIDETDESWAENLLDDDPQADASPNDEPLKSTFENPLSIVGNDEIDAPTNEEHNSPYSQEVITTPVKHEQRKHSLKRKSAAADSNDADTDYATKRSAPANSEQPQATRAAKNPPQPKFHLTNEDENEEYSEKLTAFDPNRSAMLFNIDPEPVEMAGVSTRQWKKRLAWGGASVLAVLVLIIQIAWLQFDRFSRAEPYRQYYSQACNLLGCTVPALSDNKRIRTFNLVVRNHPEQAEALAVDAIVLNGAPFEQTYPDLELTFTDINNKPVASRVFTPQEYLKGELAGSKIMPTNQPIHLSLELADPGESAVNYRLDIR</sequence>
<feature type="region of interest" description="Disordered" evidence="1">
    <location>
        <begin position="175"/>
        <end position="291"/>
    </location>
</feature>